<keyword evidence="9" id="KW-0548">Nucleotidyltransferase</keyword>
<organism evidence="9 10">
    <name type="scientific">Emticicia agri</name>
    <dbReference type="NCBI Taxonomy" id="2492393"/>
    <lineage>
        <taxon>Bacteria</taxon>
        <taxon>Pseudomonadati</taxon>
        <taxon>Bacteroidota</taxon>
        <taxon>Cytophagia</taxon>
        <taxon>Cytophagales</taxon>
        <taxon>Leadbetterellaceae</taxon>
        <taxon>Emticicia</taxon>
    </lineage>
</organism>
<feature type="domain" description="MobA-like NTP transferase" evidence="8">
    <location>
        <begin position="3"/>
        <end position="143"/>
    </location>
</feature>
<comment type="caution">
    <text evidence="9">The sequence shown here is derived from an EMBL/GenBank/DDBJ whole genome shotgun (WGS) entry which is preliminary data.</text>
</comment>
<keyword evidence="6" id="KW-0342">GTP-binding</keyword>
<dbReference type="InterPro" id="IPR013482">
    <property type="entry name" value="Molybde_CF_guanTrfase"/>
</dbReference>
<dbReference type="GO" id="GO:0046872">
    <property type="term" value="F:metal ion binding"/>
    <property type="evidence" value="ECO:0007669"/>
    <property type="project" value="UniProtKB-KW"/>
</dbReference>
<evidence type="ECO:0000256" key="6">
    <source>
        <dbReference type="ARBA" id="ARBA00023134"/>
    </source>
</evidence>
<keyword evidence="2 9" id="KW-0808">Transferase</keyword>
<gene>
    <name evidence="9" type="ORF">EWM59_16505</name>
</gene>
<keyword evidence="3" id="KW-0479">Metal-binding</keyword>
<dbReference type="GO" id="GO:0006777">
    <property type="term" value="P:Mo-molybdopterin cofactor biosynthetic process"/>
    <property type="evidence" value="ECO:0007669"/>
    <property type="project" value="UniProtKB-KW"/>
</dbReference>
<evidence type="ECO:0000259" key="8">
    <source>
        <dbReference type="Pfam" id="PF12804"/>
    </source>
</evidence>
<keyword evidence="5" id="KW-0460">Magnesium</keyword>
<sequence>MNGLILIGGKSSRMGTDKSLLNYHGLSQREYLFQLLSKFCSDVYFSSRQEQGLSENVIIDTLANGPASGVLSAFEYNPETAWLVLACDMPLVSEEALEILVRHRNPGKMATAFYNPEINAPEPLITIYEPKTYPLMRDFIKAGHKSPKIFLQNNDVQLIHIEDKGFLKNVNTKAEFNDFKINLKA</sequence>
<dbReference type="InterPro" id="IPR029044">
    <property type="entry name" value="Nucleotide-diphossugar_trans"/>
</dbReference>
<evidence type="ECO:0000256" key="2">
    <source>
        <dbReference type="ARBA" id="ARBA00022679"/>
    </source>
</evidence>
<dbReference type="SUPFAM" id="SSF53448">
    <property type="entry name" value="Nucleotide-diphospho-sugar transferases"/>
    <property type="match status" value="1"/>
</dbReference>
<reference evidence="9 10" key="1">
    <citation type="submission" date="2019-02" db="EMBL/GenBank/DDBJ databases">
        <title>Bacterial novel species Emticicia sp. 17J42-9 isolated from soil.</title>
        <authorList>
            <person name="Jung H.-Y."/>
        </authorList>
    </citation>
    <scope>NUCLEOTIDE SEQUENCE [LARGE SCALE GENOMIC DNA]</scope>
    <source>
        <strain evidence="9 10">17J42-9</strain>
    </source>
</reference>
<dbReference type="GO" id="GO:0005525">
    <property type="term" value="F:GTP binding"/>
    <property type="evidence" value="ECO:0007669"/>
    <property type="project" value="UniProtKB-KW"/>
</dbReference>
<protein>
    <submittedName>
        <fullName evidence="9">Molybdenum cofactor guanylyltransferase</fullName>
    </submittedName>
</protein>
<dbReference type="PANTHER" id="PTHR19136">
    <property type="entry name" value="MOLYBDENUM COFACTOR GUANYLYLTRANSFERASE"/>
    <property type="match status" value="1"/>
</dbReference>
<evidence type="ECO:0000256" key="5">
    <source>
        <dbReference type="ARBA" id="ARBA00022842"/>
    </source>
</evidence>
<dbReference type="GO" id="GO:0016779">
    <property type="term" value="F:nucleotidyltransferase activity"/>
    <property type="evidence" value="ECO:0007669"/>
    <property type="project" value="UniProtKB-KW"/>
</dbReference>
<keyword evidence="4" id="KW-0547">Nucleotide-binding</keyword>
<dbReference type="EMBL" id="SEWF01000024">
    <property type="protein sequence ID" value="RYU94560.1"/>
    <property type="molecule type" value="Genomic_DNA"/>
</dbReference>
<dbReference type="Proteomes" id="UP000293162">
    <property type="component" value="Unassembled WGS sequence"/>
</dbReference>
<dbReference type="PANTHER" id="PTHR19136:SF81">
    <property type="entry name" value="MOLYBDENUM COFACTOR GUANYLYLTRANSFERASE"/>
    <property type="match status" value="1"/>
</dbReference>
<name>A0A4V1ZD13_9BACT</name>
<evidence type="ECO:0000313" key="9">
    <source>
        <dbReference type="EMBL" id="RYU94560.1"/>
    </source>
</evidence>
<dbReference type="Pfam" id="PF12804">
    <property type="entry name" value="NTP_transf_3"/>
    <property type="match status" value="1"/>
</dbReference>
<dbReference type="CDD" id="cd02503">
    <property type="entry name" value="MobA"/>
    <property type="match status" value="1"/>
</dbReference>
<dbReference type="AlphaFoldDB" id="A0A4V1ZD13"/>
<evidence type="ECO:0000256" key="4">
    <source>
        <dbReference type="ARBA" id="ARBA00022741"/>
    </source>
</evidence>
<dbReference type="Gene3D" id="3.90.550.10">
    <property type="entry name" value="Spore Coat Polysaccharide Biosynthesis Protein SpsA, Chain A"/>
    <property type="match status" value="1"/>
</dbReference>
<keyword evidence="7" id="KW-0501">Molybdenum cofactor biosynthesis</keyword>
<dbReference type="RefSeq" id="WP_130022334.1">
    <property type="nucleotide sequence ID" value="NZ_SEWF01000024.1"/>
</dbReference>
<dbReference type="InterPro" id="IPR025877">
    <property type="entry name" value="MobA-like_NTP_Trfase"/>
</dbReference>
<keyword evidence="1" id="KW-0963">Cytoplasm</keyword>
<evidence type="ECO:0000256" key="3">
    <source>
        <dbReference type="ARBA" id="ARBA00022723"/>
    </source>
</evidence>
<keyword evidence="10" id="KW-1185">Reference proteome</keyword>
<dbReference type="OrthoDB" id="9788394at2"/>
<evidence type="ECO:0000313" key="10">
    <source>
        <dbReference type="Proteomes" id="UP000293162"/>
    </source>
</evidence>
<proteinExistence type="predicted"/>
<accession>A0A4V1ZD13</accession>
<evidence type="ECO:0000256" key="1">
    <source>
        <dbReference type="ARBA" id="ARBA00022490"/>
    </source>
</evidence>
<evidence type="ECO:0000256" key="7">
    <source>
        <dbReference type="ARBA" id="ARBA00023150"/>
    </source>
</evidence>